<organism evidence="1">
    <name type="scientific">marine sediment metagenome</name>
    <dbReference type="NCBI Taxonomy" id="412755"/>
    <lineage>
        <taxon>unclassified sequences</taxon>
        <taxon>metagenomes</taxon>
        <taxon>ecological metagenomes</taxon>
    </lineage>
</organism>
<feature type="non-terminal residue" evidence="1">
    <location>
        <position position="1"/>
    </location>
</feature>
<name>X1JKQ5_9ZZZZ</name>
<comment type="caution">
    <text evidence="1">The sequence shown here is derived from an EMBL/GenBank/DDBJ whole genome shotgun (WGS) entry which is preliminary data.</text>
</comment>
<reference evidence="1" key="1">
    <citation type="journal article" date="2014" name="Front. Microbiol.">
        <title>High frequency of phylogenetically diverse reductive dehalogenase-homologous genes in deep subseafloor sedimentary metagenomes.</title>
        <authorList>
            <person name="Kawai M."/>
            <person name="Futagami T."/>
            <person name="Toyoda A."/>
            <person name="Takaki Y."/>
            <person name="Nishi S."/>
            <person name="Hori S."/>
            <person name="Arai W."/>
            <person name="Tsubouchi T."/>
            <person name="Morono Y."/>
            <person name="Uchiyama I."/>
            <person name="Ito T."/>
            <person name="Fujiyama A."/>
            <person name="Inagaki F."/>
            <person name="Takami H."/>
        </authorList>
    </citation>
    <scope>NUCLEOTIDE SEQUENCE</scope>
    <source>
        <strain evidence="1">Expedition CK06-06</strain>
    </source>
</reference>
<gene>
    <name evidence="1" type="ORF">S03H2_67910</name>
</gene>
<proteinExistence type="predicted"/>
<accession>X1JKQ5</accession>
<dbReference type="AlphaFoldDB" id="X1JKQ5"/>
<sequence>TDALPPVKNMSFAWRCFLYGYDAYDLRGEYERDMEKIRKR</sequence>
<protein>
    <submittedName>
        <fullName evidence="1">Uncharacterized protein</fullName>
    </submittedName>
</protein>
<evidence type="ECO:0000313" key="1">
    <source>
        <dbReference type="EMBL" id="GAH78869.1"/>
    </source>
</evidence>
<dbReference type="EMBL" id="BARU01044552">
    <property type="protein sequence ID" value="GAH78869.1"/>
    <property type="molecule type" value="Genomic_DNA"/>
</dbReference>